<dbReference type="InterPro" id="IPR045063">
    <property type="entry name" value="Dynamin_N"/>
</dbReference>
<comment type="caution">
    <text evidence="1">The sequence shown here is derived from an EMBL/GenBank/DDBJ whole genome shotgun (WGS) entry which is preliminary data.</text>
</comment>
<dbReference type="InterPro" id="IPR022812">
    <property type="entry name" value="Dynamin"/>
</dbReference>
<dbReference type="GO" id="GO:0016559">
    <property type="term" value="P:peroxisome fission"/>
    <property type="evidence" value="ECO:0007669"/>
    <property type="project" value="TreeGrafter"/>
</dbReference>
<dbReference type="GO" id="GO:0048312">
    <property type="term" value="P:intracellular distribution of mitochondria"/>
    <property type="evidence" value="ECO:0007669"/>
    <property type="project" value="TreeGrafter"/>
</dbReference>
<organism evidence="1 2">
    <name type="scientific">Aspergillus kawachii</name>
    <name type="common">White koji mold</name>
    <name type="synonym">Aspergillus awamori var. kawachi</name>
    <dbReference type="NCBI Taxonomy" id="1069201"/>
    <lineage>
        <taxon>Eukaryota</taxon>
        <taxon>Fungi</taxon>
        <taxon>Dikarya</taxon>
        <taxon>Ascomycota</taxon>
        <taxon>Pezizomycotina</taxon>
        <taxon>Eurotiomycetes</taxon>
        <taxon>Eurotiomycetidae</taxon>
        <taxon>Eurotiales</taxon>
        <taxon>Aspergillaceae</taxon>
        <taxon>Aspergillus</taxon>
        <taxon>Aspergillus subgen. Circumdati</taxon>
    </lineage>
</organism>
<proteinExistence type="predicted"/>
<protein>
    <submittedName>
        <fullName evidence="1">Dynamin</fullName>
    </submittedName>
</protein>
<dbReference type="GO" id="GO:0008017">
    <property type="term" value="F:microtubule binding"/>
    <property type="evidence" value="ECO:0007669"/>
    <property type="project" value="TreeGrafter"/>
</dbReference>
<sequence>MGLSTSARDKLPTFSSDVFRLETIGPMKNHLSVIDIPGLTSKSDSALVRDMVLNYMRNPRSIMLAVVPANVVIATQEIVEIARESDPDAIRTLKILTKPDLVDKGAEEKIIELVEGS</sequence>
<reference evidence="1 2" key="1">
    <citation type="journal article" date="2016" name="DNA Res.">
        <title>Genome sequence of Aspergillus luchuensis NBRC 4314.</title>
        <authorList>
            <person name="Yamada O."/>
            <person name="Machida M."/>
            <person name="Hosoyama A."/>
            <person name="Goto M."/>
            <person name="Takahashi T."/>
            <person name="Futagami T."/>
            <person name="Yamagata Y."/>
            <person name="Takeuchi M."/>
            <person name="Kobayashi T."/>
            <person name="Koike H."/>
            <person name="Abe K."/>
            <person name="Asai K."/>
            <person name="Arita M."/>
            <person name="Fujita N."/>
            <person name="Fukuda K."/>
            <person name="Higa K."/>
            <person name="Horikawa H."/>
            <person name="Ishikawa T."/>
            <person name="Jinno K."/>
            <person name="Kato Y."/>
            <person name="Kirimura K."/>
            <person name="Mizutani O."/>
            <person name="Nakasone K."/>
            <person name="Sano M."/>
            <person name="Shiraishi Y."/>
            <person name="Tsukahara M."/>
            <person name="Gomi K."/>
        </authorList>
    </citation>
    <scope>NUCLEOTIDE SEQUENCE [LARGE SCALE GENOMIC DNA]</scope>
    <source>
        <strain evidence="1 2">RIB 2604</strain>
    </source>
</reference>
<gene>
    <name evidence="1" type="ORF">RIB2604_00500160</name>
</gene>
<dbReference type="GO" id="GO:0016020">
    <property type="term" value="C:membrane"/>
    <property type="evidence" value="ECO:0007669"/>
    <property type="project" value="TreeGrafter"/>
</dbReference>
<dbReference type="PANTHER" id="PTHR11566">
    <property type="entry name" value="DYNAMIN"/>
    <property type="match status" value="1"/>
</dbReference>
<name>A0A146F0C9_ASPKA</name>
<dbReference type="GO" id="GO:0006897">
    <property type="term" value="P:endocytosis"/>
    <property type="evidence" value="ECO:0007669"/>
    <property type="project" value="TreeGrafter"/>
</dbReference>
<dbReference type="VEuPathDB" id="FungiDB:ASPFODRAFT_78527"/>
<dbReference type="Proteomes" id="UP000075230">
    <property type="component" value="Unassembled WGS sequence"/>
</dbReference>
<dbReference type="GO" id="GO:0005874">
    <property type="term" value="C:microtubule"/>
    <property type="evidence" value="ECO:0007669"/>
    <property type="project" value="TreeGrafter"/>
</dbReference>
<dbReference type="PANTHER" id="PTHR11566:SF215">
    <property type="entry name" value="DYNAMIN GTPASE"/>
    <property type="match status" value="1"/>
</dbReference>
<dbReference type="Pfam" id="PF00350">
    <property type="entry name" value="Dynamin_N"/>
    <property type="match status" value="1"/>
</dbReference>
<dbReference type="InterPro" id="IPR027417">
    <property type="entry name" value="P-loop_NTPase"/>
</dbReference>
<dbReference type="AlphaFoldDB" id="A0A146F0C9"/>
<dbReference type="SUPFAM" id="SSF52540">
    <property type="entry name" value="P-loop containing nucleoside triphosphate hydrolases"/>
    <property type="match status" value="1"/>
</dbReference>
<evidence type="ECO:0000313" key="2">
    <source>
        <dbReference type="Proteomes" id="UP000075230"/>
    </source>
</evidence>
<dbReference type="Gene3D" id="3.40.50.300">
    <property type="entry name" value="P-loop containing nucleotide triphosphate hydrolases"/>
    <property type="match status" value="1"/>
</dbReference>
<reference evidence="2" key="2">
    <citation type="submission" date="2016-02" db="EMBL/GenBank/DDBJ databases">
        <title>Genome sequencing of Aspergillus luchuensis NBRC 4314.</title>
        <authorList>
            <person name="Yamada O."/>
        </authorList>
    </citation>
    <scope>NUCLEOTIDE SEQUENCE [LARGE SCALE GENOMIC DNA]</scope>
    <source>
        <strain evidence="2">RIB 2604</strain>
    </source>
</reference>
<evidence type="ECO:0000313" key="1">
    <source>
        <dbReference type="EMBL" id="GAT19412.1"/>
    </source>
</evidence>
<dbReference type="EMBL" id="BCWF01000005">
    <property type="protein sequence ID" value="GAT19412.1"/>
    <property type="molecule type" value="Genomic_DNA"/>
</dbReference>
<dbReference type="GO" id="GO:0005739">
    <property type="term" value="C:mitochondrion"/>
    <property type="evidence" value="ECO:0007669"/>
    <property type="project" value="TreeGrafter"/>
</dbReference>
<accession>A0A146F0C9</accession>
<dbReference type="GO" id="GO:0003924">
    <property type="term" value="F:GTPase activity"/>
    <property type="evidence" value="ECO:0007669"/>
    <property type="project" value="TreeGrafter"/>
</dbReference>
<dbReference type="GO" id="GO:0000266">
    <property type="term" value="P:mitochondrial fission"/>
    <property type="evidence" value="ECO:0007669"/>
    <property type="project" value="TreeGrafter"/>
</dbReference>